<dbReference type="Pfam" id="PF00884">
    <property type="entry name" value="Sulfatase"/>
    <property type="match status" value="1"/>
</dbReference>
<evidence type="ECO:0000256" key="7">
    <source>
        <dbReference type="PIRSR" id="PIRSR005091-2"/>
    </source>
</evidence>
<evidence type="ECO:0000256" key="8">
    <source>
        <dbReference type="PIRSR" id="PIRSR005091-3"/>
    </source>
</evidence>
<feature type="transmembrane region" description="Helical" evidence="10">
    <location>
        <begin position="148"/>
        <end position="169"/>
    </location>
</feature>
<evidence type="ECO:0000256" key="3">
    <source>
        <dbReference type="ARBA" id="ARBA00022692"/>
    </source>
</evidence>
<evidence type="ECO:0000313" key="12">
    <source>
        <dbReference type="EMBL" id="QQN52463.1"/>
    </source>
</evidence>
<name>A0A9X7YSC7_9GAMM</name>
<feature type="transmembrane region" description="Helical" evidence="10">
    <location>
        <begin position="20"/>
        <end position="43"/>
    </location>
</feature>
<dbReference type="InterPro" id="IPR012160">
    <property type="entry name" value="LtaS-like"/>
</dbReference>
<keyword evidence="7" id="KW-0464">Manganese</keyword>
<reference evidence="12 13" key="1">
    <citation type="submission" date="2020-12" db="EMBL/GenBank/DDBJ databases">
        <title>FDA dAtabase for Regulatory Grade micrObial Sequences (FDA-ARGOS): Supporting development and validation of Infectious Disease Dx tests.</title>
        <authorList>
            <person name="Sproer C."/>
            <person name="Gronow S."/>
            <person name="Severitt S."/>
            <person name="Schroder I."/>
            <person name="Tallon L."/>
            <person name="Sadzewicz L."/>
            <person name="Zhao X."/>
            <person name="Boylan J."/>
            <person name="Ott S."/>
            <person name="Bowen H."/>
            <person name="Vavikolanu K."/>
            <person name="Mehta A."/>
            <person name="Aluvathingal J."/>
            <person name="Nadendla S."/>
            <person name="Lowell S."/>
            <person name="Myers T."/>
            <person name="Yan Y."/>
            <person name="Sichtig H."/>
        </authorList>
    </citation>
    <scope>NUCLEOTIDE SEQUENCE [LARGE SCALE GENOMIC DNA]</scope>
    <source>
        <strain evidence="12 13">FDAARGOS_1013</strain>
    </source>
</reference>
<dbReference type="Gene3D" id="3.40.720.10">
    <property type="entry name" value="Alkaline Phosphatase, subunit A"/>
    <property type="match status" value="1"/>
</dbReference>
<feature type="transmembrane region" description="Helical" evidence="10">
    <location>
        <begin position="96"/>
        <end position="116"/>
    </location>
</feature>
<feature type="region of interest" description="Disordered" evidence="9">
    <location>
        <begin position="679"/>
        <end position="735"/>
    </location>
</feature>
<evidence type="ECO:0000256" key="2">
    <source>
        <dbReference type="ARBA" id="ARBA00022475"/>
    </source>
</evidence>
<comment type="subcellular location">
    <subcellularLocation>
        <location evidence="1">Cell membrane</location>
        <topology evidence="1">Multi-pass membrane protein</topology>
    </subcellularLocation>
</comment>
<gene>
    <name evidence="12" type="ORF">I6H70_08610</name>
</gene>
<feature type="transmembrane region" description="Helical" evidence="10">
    <location>
        <begin position="190"/>
        <end position="210"/>
    </location>
</feature>
<dbReference type="PIRSF" id="PIRSF005091">
    <property type="entry name" value="Mmb_sulf_HI1246"/>
    <property type="match status" value="1"/>
</dbReference>
<evidence type="ECO:0000256" key="9">
    <source>
        <dbReference type="SAM" id="MobiDB-lite"/>
    </source>
</evidence>
<evidence type="ECO:0000259" key="11">
    <source>
        <dbReference type="Pfam" id="PF00884"/>
    </source>
</evidence>
<dbReference type="PANTHER" id="PTHR47371">
    <property type="entry name" value="LIPOTEICHOIC ACID SYNTHASE"/>
    <property type="match status" value="1"/>
</dbReference>
<evidence type="ECO:0000256" key="4">
    <source>
        <dbReference type="ARBA" id="ARBA00022989"/>
    </source>
</evidence>
<proteinExistence type="predicted"/>
<evidence type="ECO:0000256" key="6">
    <source>
        <dbReference type="PIRSR" id="PIRSR005091-1"/>
    </source>
</evidence>
<evidence type="ECO:0000256" key="10">
    <source>
        <dbReference type="SAM" id="Phobius"/>
    </source>
</evidence>
<keyword evidence="12" id="KW-0378">Hydrolase</keyword>
<evidence type="ECO:0000256" key="1">
    <source>
        <dbReference type="ARBA" id="ARBA00004651"/>
    </source>
</evidence>
<dbReference type="PANTHER" id="PTHR47371:SF3">
    <property type="entry name" value="PHOSPHOGLYCEROL TRANSFERASE I"/>
    <property type="match status" value="1"/>
</dbReference>
<dbReference type="GO" id="GO:0005886">
    <property type="term" value="C:plasma membrane"/>
    <property type="evidence" value="ECO:0007669"/>
    <property type="project" value="UniProtKB-SubCell"/>
</dbReference>
<dbReference type="RefSeq" id="WP_200293648.1">
    <property type="nucleotide sequence ID" value="NZ_CP067013.1"/>
</dbReference>
<dbReference type="CDD" id="cd16015">
    <property type="entry name" value="LTA_synthase"/>
    <property type="match status" value="1"/>
</dbReference>
<protein>
    <submittedName>
        <fullName evidence="12">Sulfatase-like hydrolase/transferase</fullName>
    </submittedName>
</protein>
<dbReference type="AlphaFoldDB" id="A0A9X7YSC7"/>
<dbReference type="InterPro" id="IPR017850">
    <property type="entry name" value="Alkaline_phosphatase_core_sf"/>
</dbReference>
<feature type="active site" evidence="6">
    <location>
        <position position="355"/>
    </location>
</feature>
<dbReference type="InterPro" id="IPR050448">
    <property type="entry name" value="OpgB/LTA_synthase_biosynth"/>
</dbReference>
<sequence>MTDGTARASAGQPGLRHHLLFMTGSALALLALFSLLRLALLLFNRELLGDVSLGTLLEGFGNGLRFDLRLLVYILLPLSLAVLSRRAMAARRLQRVWLGVCASLVILLGMIELNFYQEFHQRLNSLVFQYLSEDPATVLSMLWHGFPVLKLLGVWGGLTLLWSLLFGWLDRRCRPQVGALASRPRSPAPLGWHWRGATLVALVLVSVVAARGTLRQGPPLRWGDAFTTDSVFVNQLGLNPALSLYEAAKNRYSDHRDNAWKAVLPEGEALARTRALLLTGNDRLVDGELAAVRRDYQAPEAGRLPVRNVVVILMESFAGRYVGALGSRDGITPNFDRLAGEGLLFERFFANGTHTHQGMFASMACFPNLPGFEYLMQSPEGSHRFSGLPQLLSARAFNDVYVYNGDFAWDNQLGFFGNQGMTRFVGRNDYVDPVVSDPTWGVSDQDMFDRAVQELDALGQDKPFYALLQTLSNHTPYALPDPLPVQAVSGHGSLDEHLTAMRYADWALGRFFEQARQKPWFNDTLFVVVGDHGFGAPQQLTEMDLFRFHVPLLLIAPGVTETFGARRQVVGTQVDVVPTIMGRLGGEVRHQCWGRDLLALDERDPGFGIIKPSGSDQTVAILRGDQVLVQPKDLEPRLYRYRLGTDAAAERIEDAARAAPMLRDLQAYLQVATGSLLGNTTADRERDEQPAARRWGAAGSDSGAGEPPAAGGMSGGAAGLNATAAPQVRGHISFR</sequence>
<dbReference type="SUPFAM" id="SSF53649">
    <property type="entry name" value="Alkaline phosphatase-like"/>
    <property type="match status" value="1"/>
</dbReference>
<feature type="binding site" evidence="8">
    <location>
        <position position="355"/>
    </location>
    <ligand>
        <name>Mn(2+)</name>
        <dbReference type="ChEBI" id="CHEBI:29035"/>
    </ligand>
</feature>
<organism evidence="12 13">
    <name type="scientific">Stutzerimonas balearica</name>
    <dbReference type="NCBI Taxonomy" id="74829"/>
    <lineage>
        <taxon>Bacteria</taxon>
        <taxon>Pseudomonadati</taxon>
        <taxon>Pseudomonadota</taxon>
        <taxon>Gammaproteobacteria</taxon>
        <taxon>Pseudomonadales</taxon>
        <taxon>Pseudomonadaceae</taxon>
        <taxon>Stutzerimonas</taxon>
    </lineage>
</organism>
<accession>A0A9X7YSC7</accession>
<feature type="compositionally biased region" description="Basic and acidic residues" evidence="9">
    <location>
        <begin position="682"/>
        <end position="691"/>
    </location>
</feature>
<evidence type="ECO:0000313" key="13">
    <source>
        <dbReference type="Proteomes" id="UP000595933"/>
    </source>
</evidence>
<evidence type="ECO:0000256" key="5">
    <source>
        <dbReference type="ARBA" id="ARBA00023136"/>
    </source>
</evidence>
<feature type="binding site" evidence="8">
    <location>
        <position position="315"/>
    </location>
    <ligand>
        <name>Mn(2+)</name>
        <dbReference type="ChEBI" id="CHEBI:29035"/>
    </ligand>
</feature>
<dbReference type="GO" id="GO:0016787">
    <property type="term" value="F:hydrolase activity"/>
    <property type="evidence" value="ECO:0007669"/>
    <property type="project" value="UniProtKB-KW"/>
</dbReference>
<feature type="binding site" evidence="7">
    <location>
        <position position="474"/>
    </location>
    <ligand>
        <name>substrate</name>
    </ligand>
</feature>
<dbReference type="Proteomes" id="UP000595933">
    <property type="component" value="Chromosome"/>
</dbReference>
<keyword evidence="5 10" id="KW-0472">Membrane</keyword>
<dbReference type="GO" id="GO:0046872">
    <property type="term" value="F:metal ion binding"/>
    <property type="evidence" value="ECO:0007669"/>
    <property type="project" value="UniProtKB-KW"/>
</dbReference>
<keyword evidence="2" id="KW-1003">Cell membrane</keyword>
<keyword evidence="4 10" id="KW-1133">Transmembrane helix</keyword>
<feature type="binding site" evidence="8">
    <location>
        <position position="531"/>
    </location>
    <ligand>
        <name>Mn(2+)</name>
        <dbReference type="ChEBI" id="CHEBI:29035"/>
    </ligand>
</feature>
<keyword evidence="7" id="KW-0479">Metal-binding</keyword>
<feature type="domain" description="Sulfatase N-terminal" evidence="11">
    <location>
        <begin position="307"/>
        <end position="585"/>
    </location>
</feature>
<dbReference type="InterPro" id="IPR000917">
    <property type="entry name" value="Sulfatase_N"/>
</dbReference>
<keyword evidence="3 10" id="KW-0812">Transmembrane</keyword>
<feature type="compositionally biased region" description="Low complexity" evidence="9">
    <location>
        <begin position="692"/>
        <end position="711"/>
    </location>
</feature>
<dbReference type="EMBL" id="CP067013">
    <property type="protein sequence ID" value="QQN52463.1"/>
    <property type="molecule type" value="Genomic_DNA"/>
</dbReference>
<feature type="binding site" evidence="8">
    <location>
        <position position="532"/>
    </location>
    <ligand>
        <name>Mn(2+)</name>
        <dbReference type="ChEBI" id="CHEBI:29035"/>
    </ligand>
</feature>
<feature type="transmembrane region" description="Helical" evidence="10">
    <location>
        <begin position="63"/>
        <end position="84"/>
    </location>
</feature>